<dbReference type="PANTHER" id="PTHR31891">
    <property type="entry name" value="FORMAMIDASE C869.04-RELATED"/>
    <property type="match status" value="1"/>
</dbReference>
<evidence type="ECO:0000313" key="2">
    <source>
        <dbReference type="Proteomes" id="UP000218785"/>
    </source>
</evidence>
<sequence length="334" mass="36535">MYCQDFFNINDPQMAHHILKATKDTVHLGGFSHLLTPALTVNSSDTIEVETYSGYYVYDKAPPEFLTPEFLDICQNLAAERKIASGPHLLTGPIYVRDAEPGDVLEVKLTAIAPSLPVGFNAIRPGWGALPEIFPQPALRFIPLDLENNIAEFPTNSGIKIPLKPFFGILGVATPETSRISIPPGYYGGNIDNRELQAGSRIFLPIFVPGALFSIGDGHAAQGDGEVNVTAIETSMNGKIKLTLRKDLHFTTPIGETLTDIITMGFGETLDAALELALKNMIDFLERFTNLSPEEAYVLCSLAVNFRITQVVNSPQKGVHGMLPKAIFSHKINW</sequence>
<dbReference type="Gene3D" id="2.60.120.580">
    <property type="entry name" value="Acetamidase/Formamidase-like domains"/>
    <property type="match status" value="2"/>
</dbReference>
<name>A0A1Z4MWY2_9CYAN</name>
<dbReference type="SUPFAM" id="SSF141130">
    <property type="entry name" value="Acetamidase/Formamidase-like"/>
    <property type="match status" value="1"/>
</dbReference>
<gene>
    <name evidence="1" type="ORF">NIES37_19100</name>
</gene>
<reference evidence="1 2" key="1">
    <citation type="submission" date="2017-06" db="EMBL/GenBank/DDBJ databases">
        <title>Genome sequencing of cyanobaciteial culture collection at National Institute for Environmental Studies (NIES).</title>
        <authorList>
            <person name="Hirose Y."/>
            <person name="Shimura Y."/>
            <person name="Fujisawa T."/>
            <person name="Nakamura Y."/>
            <person name="Kawachi M."/>
        </authorList>
    </citation>
    <scope>NUCLEOTIDE SEQUENCE [LARGE SCALE GENOMIC DNA]</scope>
    <source>
        <strain evidence="1 2">NIES-37</strain>
    </source>
</reference>
<dbReference type="EMBL" id="AP018248">
    <property type="protein sequence ID" value="BAY97962.1"/>
    <property type="molecule type" value="Genomic_DNA"/>
</dbReference>
<dbReference type="GO" id="GO:0016811">
    <property type="term" value="F:hydrolase activity, acting on carbon-nitrogen (but not peptide) bonds, in linear amides"/>
    <property type="evidence" value="ECO:0007669"/>
    <property type="project" value="InterPro"/>
</dbReference>
<dbReference type="PANTHER" id="PTHR31891:SF1">
    <property type="entry name" value="FORMAMIDASE C869.04-RELATED"/>
    <property type="match status" value="1"/>
</dbReference>
<dbReference type="InterPro" id="IPR004304">
    <property type="entry name" value="FmdA_AmdA"/>
</dbReference>
<dbReference type="Pfam" id="PF03069">
    <property type="entry name" value="FmdA_AmdA"/>
    <property type="match status" value="2"/>
</dbReference>
<evidence type="ECO:0000313" key="1">
    <source>
        <dbReference type="EMBL" id="BAY97962.1"/>
    </source>
</evidence>
<keyword evidence="2" id="KW-1185">Reference proteome</keyword>
<protein>
    <submittedName>
        <fullName evidence="1">Putative amidase</fullName>
    </submittedName>
</protein>
<dbReference type="Gene3D" id="3.10.28.20">
    <property type="entry name" value="Acetamidase/Formamidase-like domains"/>
    <property type="match status" value="1"/>
</dbReference>
<dbReference type="Proteomes" id="UP000218785">
    <property type="component" value="Chromosome"/>
</dbReference>
<proteinExistence type="predicted"/>
<dbReference type="KEGG" id="ttq:NIES37_19100"/>
<dbReference type="AlphaFoldDB" id="A0A1Z4MWY2"/>
<accession>A0A1Z4MWY2</accession>
<organism evidence="1 2">
    <name type="scientific">Tolypothrix tenuis PCC 7101</name>
    <dbReference type="NCBI Taxonomy" id="231146"/>
    <lineage>
        <taxon>Bacteria</taxon>
        <taxon>Bacillati</taxon>
        <taxon>Cyanobacteriota</taxon>
        <taxon>Cyanophyceae</taxon>
        <taxon>Nostocales</taxon>
        <taxon>Tolypothrichaceae</taxon>
        <taxon>Tolypothrix</taxon>
    </lineage>
</organism>